<evidence type="ECO:0000256" key="8">
    <source>
        <dbReference type="SAM" id="Phobius"/>
    </source>
</evidence>
<feature type="transmembrane region" description="Helical" evidence="8">
    <location>
        <begin position="86"/>
        <end position="107"/>
    </location>
</feature>
<dbReference type="PANTHER" id="PTHR42718:SF9">
    <property type="entry name" value="MAJOR FACILITATOR SUPERFAMILY MULTIDRUG TRANSPORTER MFSC"/>
    <property type="match status" value="1"/>
</dbReference>
<keyword evidence="3" id="KW-0813">Transport</keyword>
<feature type="transmembrane region" description="Helical" evidence="8">
    <location>
        <begin position="147"/>
        <end position="168"/>
    </location>
</feature>
<feature type="transmembrane region" description="Helical" evidence="8">
    <location>
        <begin position="239"/>
        <end position="257"/>
    </location>
</feature>
<dbReference type="EMBL" id="CP063231">
    <property type="protein sequence ID" value="URL58493.1"/>
    <property type="molecule type" value="Genomic_DNA"/>
</dbReference>
<dbReference type="Pfam" id="PF07690">
    <property type="entry name" value="MFS_1"/>
    <property type="match status" value="1"/>
</dbReference>
<feature type="transmembrane region" description="Helical" evidence="8">
    <location>
        <begin position="18"/>
        <end position="40"/>
    </location>
</feature>
<dbReference type="InterPro" id="IPR020846">
    <property type="entry name" value="MFS_dom"/>
</dbReference>
<proteinExistence type="inferred from homology"/>
<keyword evidence="7 8" id="KW-0472">Membrane</keyword>
<feature type="transmembrane region" description="Helical" evidence="8">
    <location>
        <begin position="277"/>
        <end position="300"/>
    </location>
</feature>
<evidence type="ECO:0000256" key="1">
    <source>
        <dbReference type="ARBA" id="ARBA00004651"/>
    </source>
</evidence>
<keyword evidence="5 8" id="KW-0812">Transmembrane</keyword>
<evidence type="ECO:0000256" key="3">
    <source>
        <dbReference type="ARBA" id="ARBA00022448"/>
    </source>
</evidence>
<feature type="transmembrane region" description="Helical" evidence="8">
    <location>
        <begin position="174"/>
        <end position="196"/>
    </location>
</feature>
<evidence type="ECO:0000256" key="7">
    <source>
        <dbReference type="ARBA" id="ARBA00023136"/>
    </source>
</evidence>
<feature type="transmembrane region" description="Helical" evidence="8">
    <location>
        <begin position="113"/>
        <end position="135"/>
    </location>
</feature>
<accession>A0ABY4T0L4</accession>
<dbReference type="InterPro" id="IPR011701">
    <property type="entry name" value="MFS"/>
</dbReference>
<organism evidence="10 11">
    <name type="scientific">Luteibacter flocculans</name>
    <dbReference type="NCBI Taxonomy" id="2780091"/>
    <lineage>
        <taxon>Bacteria</taxon>
        <taxon>Pseudomonadati</taxon>
        <taxon>Pseudomonadota</taxon>
        <taxon>Gammaproteobacteria</taxon>
        <taxon>Lysobacterales</taxon>
        <taxon>Rhodanobacteraceae</taxon>
        <taxon>Luteibacter</taxon>
    </lineage>
</organism>
<dbReference type="CDD" id="cd17503">
    <property type="entry name" value="MFS_LmrB_MDR_like"/>
    <property type="match status" value="1"/>
</dbReference>
<feature type="transmembrane region" description="Helical" evidence="8">
    <location>
        <begin position="346"/>
        <end position="365"/>
    </location>
</feature>
<dbReference type="InterPro" id="IPR004638">
    <property type="entry name" value="EmrB-like"/>
</dbReference>
<comment type="similarity">
    <text evidence="2">Belongs to the major facilitator superfamily. EmrB family.</text>
</comment>
<protein>
    <submittedName>
        <fullName evidence="10">DHA2 family efflux MFS transporter permease subunit</fullName>
    </submittedName>
</protein>
<name>A0ABY4T0L4_9GAMM</name>
<evidence type="ECO:0000313" key="11">
    <source>
        <dbReference type="Proteomes" id="UP001056681"/>
    </source>
</evidence>
<dbReference type="Proteomes" id="UP001056681">
    <property type="component" value="Chromosome"/>
</dbReference>
<feature type="transmembrane region" description="Helical" evidence="8">
    <location>
        <begin position="208"/>
        <end position="227"/>
    </location>
</feature>
<gene>
    <name evidence="10" type="ORF">IM816_18240</name>
</gene>
<evidence type="ECO:0000256" key="2">
    <source>
        <dbReference type="ARBA" id="ARBA00008537"/>
    </source>
</evidence>
<dbReference type="InterPro" id="IPR036259">
    <property type="entry name" value="MFS_trans_sf"/>
</dbReference>
<feature type="transmembrane region" description="Helical" evidence="8">
    <location>
        <begin position="486"/>
        <end position="504"/>
    </location>
</feature>
<evidence type="ECO:0000256" key="5">
    <source>
        <dbReference type="ARBA" id="ARBA00022692"/>
    </source>
</evidence>
<comment type="subcellular location">
    <subcellularLocation>
        <location evidence="1">Cell membrane</location>
        <topology evidence="1">Multi-pass membrane protein</topology>
    </subcellularLocation>
</comment>
<sequence>MAEGNAPAQGKPPLKGGALALLTAGVALATFMEVLDISIVNVSVRTIAGNLGVSSNEGTMAISAYSMASAVMQPLTGWIARRFGEVRTFSVSVMLFVIFSALCGLSQSMTMLIVFRLCQGAVSGPMVPLSQTLLLNNYPVAKRPIALALWAMTVVVAPVFGPILGGWITDNYHWSWIFFINIPVGAFALIITYVLLRDRESKTAKMPIDAVGLGLLAIGVGCLQFMLDNGNDKDWFTSNTIVVLAIVAVVCLTFLIAWELMHKNPVVELRLLGRRNFFIGVLCLSLGMFAFFGGTVVMPMWVQEVLGYTATWAGFVVAPIGLLAIVLSPLVGAFQSKFDLRLLNTIGFAIFAGASFYMSTLSTLAPYGELALPRLCMGAGVALFFVPVNQIILSGLPDDQVASASGLSNFFRTLAGSIATAVSTTLYSHRTTYHHAVLAENVSQGSRATSEYVERFQSFGVQGPTLNAALNRIVDLQAATLAVNDVFWIFGLMFGLAMVAVWFAKPPFASGGTPAH</sequence>
<dbReference type="Gene3D" id="1.20.1720.10">
    <property type="entry name" value="Multidrug resistance protein D"/>
    <property type="match status" value="1"/>
</dbReference>
<feature type="domain" description="Major facilitator superfamily (MFS) profile" evidence="9">
    <location>
        <begin position="22"/>
        <end position="509"/>
    </location>
</feature>
<dbReference type="RefSeq" id="WP_250339201.1">
    <property type="nucleotide sequence ID" value="NZ_CP063231.1"/>
</dbReference>
<dbReference type="PROSITE" id="PS50850">
    <property type="entry name" value="MFS"/>
    <property type="match status" value="1"/>
</dbReference>
<reference evidence="10" key="1">
    <citation type="submission" date="2020-10" db="EMBL/GenBank/DDBJ databases">
        <title>Whole-genome sequence of Luteibacter sp. EIF3.</title>
        <authorList>
            <person name="Friedrich I."/>
            <person name="Hertel R."/>
            <person name="Daniel R."/>
        </authorList>
    </citation>
    <scope>NUCLEOTIDE SEQUENCE</scope>
    <source>
        <strain evidence="10">EIF3</strain>
    </source>
</reference>
<feature type="transmembrane region" description="Helical" evidence="8">
    <location>
        <begin position="312"/>
        <end position="334"/>
    </location>
</feature>
<evidence type="ECO:0000313" key="10">
    <source>
        <dbReference type="EMBL" id="URL58493.1"/>
    </source>
</evidence>
<keyword evidence="6 8" id="KW-1133">Transmembrane helix</keyword>
<dbReference type="Gene3D" id="1.20.1250.20">
    <property type="entry name" value="MFS general substrate transporter like domains"/>
    <property type="match status" value="1"/>
</dbReference>
<evidence type="ECO:0000259" key="9">
    <source>
        <dbReference type="PROSITE" id="PS50850"/>
    </source>
</evidence>
<evidence type="ECO:0000256" key="4">
    <source>
        <dbReference type="ARBA" id="ARBA00022475"/>
    </source>
</evidence>
<keyword evidence="4" id="KW-1003">Cell membrane</keyword>
<dbReference type="SUPFAM" id="SSF103473">
    <property type="entry name" value="MFS general substrate transporter"/>
    <property type="match status" value="1"/>
</dbReference>
<evidence type="ECO:0000256" key="6">
    <source>
        <dbReference type="ARBA" id="ARBA00022989"/>
    </source>
</evidence>
<dbReference type="NCBIfam" id="TIGR00711">
    <property type="entry name" value="efflux_EmrB"/>
    <property type="match status" value="1"/>
</dbReference>
<dbReference type="PANTHER" id="PTHR42718">
    <property type="entry name" value="MAJOR FACILITATOR SUPERFAMILY MULTIDRUG TRANSPORTER MFSC"/>
    <property type="match status" value="1"/>
</dbReference>
<keyword evidence="11" id="KW-1185">Reference proteome</keyword>
<feature type="transmembrane region" description="Helical" evidence="8">
    <location>
        <begin position="371"/>
        <end position="388"/>
    </location>
</feature>